<evidence type="ECO:0000256" key="1">
    <source>
        <dbReference type="SAM" id="SignalP"/>
    </source>
</evidence>
<dbReference type="Proteomes" id="UP000005953">
    <property type="component" value="Unassembled WGS sequence"/>
</dbReference>
<gene>
    <name evidence="2" type="ORF">MED297_11810</name>
</gene>
<dbReference type="HOGENOM" id="CLU_070026_0_0_6"/>
<dbReference type="AlphaFoldDB" id="A4BB87"/>
<dbReference type="RefSeq" id="WP_008042008.1">
    <property type="nucleotide sequence ID" value="NZ_CH724149.1"/>
</dbReference>
<dbReference type="Pfam" id="PF11231">
    <property type="entry name" value="DUF3034"/>
    <property type="match status" value="1"/>
</dbReference>
<feature type="signal peptide" evidence="1">
    <location>
        <begin position="1"/>
        <end position="20"/>
    </location>
</feature>
<comment type="caution">
    <text evidence="2">The sequence shown here is derived from an EMBL/GenBank/DDBJ whole genome shotgun (WGS) entry which is preliminary data.</text>
</comment>
<reference evidence="2 3" key="1">
    <citation type="submission" date="2006-02" db="EMBL/GenBank/DDBJ databases">
        <authorList>
            <person name="Pinhassi J."/>
            <person name="Pedros-Alio C."/>
            <person name="Ferriera S."/>
            <person name="Johnson J."/>
            <person name="Kravitz S."/>
            <person name="Halpern A."/>
            <person name="Remington K."/>
            <person name="Beeson K."/>
            <person name="Tran B."/>
            <person name="Rogers Y.-H."/>
            <person name="Friedman R."/>
            <person name="Venter J.C."/>
        </authorList>
    </citation>
    <scope>NUCLEOTIDE SEQUENCE [LARGE SCALE GENOMIC DNA]</scope>
    <source>
        <strain evidence="2 3">MED297</strain>
    </source>
</reference>
<evidence type="ECO:0000313" key="3">
    <source>
        <dbReference type="Proteomes" id="UP000005953"/>
    </source>
</evidence>
<name>A4BB87_9GAMM</name>
<dbReference type="STRING" id="314283.MED297_11810"/>
<sequence length="285" mass="30459">MVKPMLCFLSLLCLGSAALAESTSKILGTSALSQLEGASGGGIVPWATIGGYGSEGEWGAAASISGVQVDDFILDTGTVLVGVNNRLELSYAQQTLQVEELASGPFDAVIQQQVYGLKVRAFGHLIYERWPQVSVGLQQKYNQNPNIAKDVLGADSDQGTDVYVSASKLWLHALGGRNVLVNATARYTNANQIGLLGFGNADGSDYQLVAEGSAALFLNPHWAVGGEYRQKPDRLSSVDESAWWDAFVAWFPNPRIAVVAAYVDLGTVALWDEQRGGYVSIQITN</sequence>
<organism evidence="2 3">
    <name type="scientific">Reinekea blandensis MED297</name>
    <dbReference type="NCBI Taxonomy" id="314283"/>
    <lineage>
        <taxon>Bacteria</taxon>
        <taxon>Pseudomonadati</taxon>
        <taxon>Pseudomonadota</taxon>
        <taxon>Gammaproteobacteria</taxon>
        <taxon>Oceanospirillales</taxon>
        <taxon>Saccharospirillaceae</taxon>
        <taxon>Reinekea</taxon>
    </lineage>
</organism>
<proteinExistence type="predicted"/>
<feature type="chain" id="PRO_5002664997" evidence="1">
    <location>
        <begin position="21"/>
        <end position="285"/>
    </location>
</feature>
<dbReference type="InterPro" id="IPR021393">
    <property type="entry name" value="DUF3034"/>
</dbReference>
<dbReference type="EMBL" id="AAOE01000003">
    <property type="protein sequence ID" value="EAR10700.1"/>
    <property type="molecule type" value="Genomic_DNA"/>
</dbReference>
<keyword evidence="1" id="KW-0732">Signal</keyword>
<evidence type="ECO:0000313" key="2">
    <source>
        <dbReference type="EMBL" id="EAR10700.1"/>
    </source>
</evidence>
<keyword evidence="3" id="KW-1185">Reference proteome</keyword>
<accession>A4BB87</accession>
<protein>
    <submittedName>
        <fullName evidence="2">Putative secreted protein</fullName>
    </submittedName>
</protein>